<keyword evidence="4" id="KW-0547">Nucleotide-binding</keyword>
<dbReference type="EMBL" id="MN740259">
    <property type="protein sequence ID" value="QHT96559.1"/>
    <property type="molecule type" value="Genomic_DNA"/>
</dbReference>
<dbReference type="AlphaFoldDB" id="A0A6C0IV81"/>
<dbReference type="EC" id="6.1.1.22" evidence="2"/>
<reference evidence="9" key="1">
    <citation type="journal article" date="2020" name="Nature">
        <title>Giant virus diversity and host interactions through global metagenomics.</title>
        <authorList>
            <person name="Schulz F."/>
            <person name="Roux S."/>
            <person name="Paez-Espino D."/>
            <person name="Jungbluth S."/>
            <person name="Walsh D.A."/>
            <person name="Denef V.J."/>
            <person name="McMahon K.D."/>
            <person name="Konstantinidis K.T."/>
            <person name="Eloe-Fadrosh E.A."/>
            <person name="Kyrpides N.C."/>
            <person name="Woyke T."/>
        </authorList>
    </citation>
    <scope>NUCLEOTIDE SEQUENCE</scope>
    <source>
        <strain evidence="9">GVMAG-M-3300024302-11</strain>
    </source>
</reference>
<dbReference type="PROSITE" id="PS50862">
    <property type="entry name" value="AA_TRNA_LIGASE_II"/>
    <property type="match status" value="1"/>
</dbReference>
<dbReference type="CDD" id="cd04318">
    <property type="entry name" value="EcAsnRS_like_N"/>
    <property type="match status" value="1"/>
</dbReference>
<organism evidence="9">
    <name type="scientific">viral metagenome</name>
    <dbReference type="NCBI Taxonomy" id="1070528"/>
    <lineage>
        <taxon>unclassified sequences</taxon>
        <taxon>metagenomes</taxon>
        <taxon>organismal metagenomes</taxon>
    </lineage>
</organism>
<dbReference type="PANTHER" id="PTHR22594">
    <property type="entry name" value="ASPARTYL/LYSYL-TRNA SYNTHETASE"/>
    <property type="match status" value="1"/>
</dbReference>
<dbReference type="SUPFAM" id="SSF50249">
    <property type="entry name" value="Nucleic acid-binding proteins"/>
    <property type="match status" value="1"/>
</dbReference>
<dbReference type="InterPro" id="IPR045864">
    <property type="entry name" value="aa-tRNA-synth_II/BPL/LPL"/>
</dbReference>
<feature type="domain" description="Aminoacyl-transfer RNA synthetases class-II family profile" evidence="8">
    <location>
        <begin position="222"/>
        <end position="449"/>
    </location>
</feature>
<dbReference type="PRINTS" id="PR01042">
    <property type="entry name" value="TRNASYNTHASP"/>
</dbReference>
<dbReference type="GO" id="GO:0005524">
    <property type="term" value="F:ATP binding"/>
    <property type="evidence" value="ECO:0007669"/>
    <property type="project" value="UniProtKB-KW"/>
</dbReference>
<dbReference type="InterPro" id="IPR004364">
    <property type="entry name" value="Aa-tRNA-synt_II"/>
</dbReference>
<comment type="similarity">
    <text evidence="1">Belongs to the class-II aminoacyl-tRNA synthetase family.</text>
</comment>
<evidence type="ECO:0000256" key="5">
    <source>
        <dbReference type="ARBA" id="ARBA00022840"/>
    </source>
</evidence>
<dbReference type="Gene3D" id="2.40.50.140">
    <property type="entry name" value="Nucleic acid-binding proteins"/>
    <property type="match status" value="1"/>
</dbReference>
<keyword evidence="7" id="KW-0030">Aminoacyl-tRNA synthetase</keyword>
<dbReference type="GO" id="GO:0004816">
    <property type="term" value="F:asparagine-tRNA ligase activity"/>
    <property type="evidence" value="ECO:0007669"/>
    <property type="project" value="UniProtKB-EC"/>
</dbReference>
<evidence type="ECO:0000256" key="1">
    <source>
        <dbReference type="ARBA" id="ARBA00008226"/>
    </source>
</evidence>
<dbReference type="SUPFAM" id="SSF55681">
    <property type="entry name" value="Class II aaRS and biotin synthetases"/>
    <property type="match status" value="1"/>
</dbReference>
<name>A0A6C0IV81_9ZZZZ</name>
<evidence type="ECO:0000259" key="8">
    <source>
        <dbReference type="PROSITE" id="PS50862"/>
    </source>
</evidence>
<proteinExistence type="inferred from homology"/>
<keyword evidence="5" id="KW-0067">ATP-binding</keyword>
<evidence type="ECO:0000256" key="4">
    <source>
        <dbReference type="ARBA" id="ARBA00022741"/>
    </source>
</evidence>
<dbReference type="Gene3D" id="3.30.930.10">
    <property type="entry name" value="Bira Bifunctional Protein, Domain 2"/>
    <property type="match status" value="1"/>
</dbReference>
<dbReference type="NCBIfam" id="NF003037">
    <property type="entry name" value="PRK03932.1"/>
    <property type="match status" value="1"/>
</dbReference>
<evidence type="ECO:0000313" key="9">
    <source>
        <dbReference type="EMBL" id="QHT96559.1"/>
    </source>
</evidence>
<keyword evidence="6" id="KW-0648">Protein biosynthesis</keyword>
<evidence type="ECO:0000256" key="6">
    <source>
        <dbReference type="ARBA" id="ARBA00022917"/>
    </source>
</evidence>
<dbReference type="InterPro" id="IPR012340">
    <property type="entry name" value="NA-bd_OB-fold"/>
</dbReference>
<protein>
    <recommendedName>
        <fullName evidence="2">asparagine--tRNA ligase</fullName>
        <ecNumber evidence="2">6.1.1.22</ecNumber>
    </recommendedName>
</protein>
<dbReference type="PANTHER" id="PTHR22594:SF34">
    <property type="entry name" value="ASPARAGINE--TRNA LIGASE, MITOCHONDRIAL-RELATED"/>
    <property type="match status" value="1"/>
</dbReference>
<keyword evidence="3" id="KW-0436">Ligase</keyword>
<dbReference type="GO" id="GO:0005739">
    <property type="term" value="C:mitochondrion"/>
    <property type="evidence" value="ECO:0007669"/>
    <property type="project" value="TreeGrafter"/>
</dbReference>
<dbReference type="NCBIfam" id="TIGR00457">
    <property type="entry name" value="asnS"/>
    <property type="match status" value="1"/>
</dbReference>
<dbReference type="InterPro" id="IPR004522">
    <property type="entry name" value="Asn-tRNA-ligase"/>
</dbReference>
<dbReference type="InterPro" id="IPR006195">
    <property type="entry name" value="aa-tRNA-synth_II"/>
</dbReference>
<evidence type="ECO:0000256" key="3">
    <source>
        <dbReference type="ARBA" id="ARBA00022598"/>
    </source>
</evidence>
<evidence type="ECO:0000256" key="7">
    <source>
        <dbReference type="ARBA" id="ARBA00023146"/>
    </source>
</evidence>
<dbReference type="Pfam" id="PF01336">
    <property type="entry name" value="tRNA_anti-codon"/>
    <property type="match status" value="1"/>
</dbReference>
<dbReference type="InterPro" id="IPR004365">
    <property type="entry name" value="NA-bd_OB_tRNA"/>
</dbReference>
<dbReference type="InterPro" id="IPR002312">
    <property type="entry name" value="Asp/Asn-tRNA-synth_IIb"/>
</dbReference>
<dbReference type="Pfam" id="PF00152">
    <property type="entry name" value="tRNA-synt_2"/>
    <property type="match status" value="1"/>
</dbReference>
<evidence type="ECO:0000256" key="2">
    <source>
        <dbReference type="ARBA" id="ARBA00012816"/>
    </source>
</evidence>
<accession>A0A6C0IV81</accession>
<dbReference type="GO" id="GO:0003676">
    <property type="term" value="F:nucleic acid binding"/>
    <property type="evidence" value="ECO:0007669"/>
    <property type="project" value="InterPro"/>
</dbReference>
<sequence length="459" mass="51859">MKINNILQNSKVSDTVTVSGWVLTCRKQKNMSFIKLNDGSCSEGIQLILDEVDIGDGSQQNMIQTGCSITVEGTLVESPAKGQSVEVQVNKLTIIGSVDPEKYPLAKTRMNLDTLRNYLHLRSRTANFGNVFRIKSAISHGTHEFFKKESYLHLDPNIITVNECEGGAGVFQVTEHDLTDASKLPIKDGKYDWTKDHFGKPVFLTVSSQLQLEAISCGLGAIYTTNKSFRSEHSSTSKHVSEFTHLEIEDIFIELESLMNVGERYIKYICQYIQDNCNLEIEGLNSFISKGIKERIETIKNATFHKITYKDAVTLLQSSDMKEKPKDGDDLSSESENWLTKHFDGPVFVTHWPINIKSFYMKQCDDGTCESFDLLMPYKIGELIGGSMREEGYEKLISMMKQKKIPEDGLEFYTDLRKFGSVPHGGFGLGIDRLCMLFTGMENIKDVIPFPVQYKNCEF</sequence>
<dbReference type="GO" id="GO:0006421">
    <property type="term" value="P:asparaginyl-tRNA aminoacylation"/>
    <property type="evidence" value="ECO:0007669"/>
    <property type="project" value="InterPro"/>
</dbReference>